<gene>
    <name evidence="2" type="ORF">CYCCA115_LOCUS19465</name>
</gene>
<evidence type="ECO:0000313" key="3">
    <source>
        <dbReference type="Proteomes" id="UP001295423"/>
    </source>
</evidence>
<feature type="compositionally biased region" description="Polar residues" evidence="1">
    <location>
        <begin position="313"/>
        <end position="325"/>
    </location>
</feature>
<dbReference type="Proteomes" id="UP001295423">
    <property type="component" value="Unassembled WGS sequence"/>
</dbReference>
<proteinExistence type="predicted"/>
<evidence type="ECO:0000313" key="2">
    <source>
        <dbReference type="EMBL" id="CAJ1961976.1"/>
    </source>
</evidence>
<protein>
    <submittedName>
        <fullName evidence="2">Uncharacterized protein</fullName>
    </submittedName>
</protein>
<feature type="region of interest" description="Disordered" evidence="1">
    <location>
        <begin position="388"/>
        <end position="409"/>
    </location>
</feature>
<reference evidence="2" key="1">
    <citation type="submission" date="2023-08" db="EMBL/GenBank/DDBJ databases">
        <authorList>
            <person name="Audoor S."/>
            <person name="Bilcke G."/>
        </authorList>
    </citation>
    <scope>NUCLEOTIDE SEQUENCE</scope>
</reference>
<feature type="region of interest" description="Disordered" evidence="1">
    <location>
        <begin position="56"/>
        <end position="75"/>
    </location>
</feature>
<accession>A0AAD2JLL6</accession>
<organism evidence="2 3">
    <name type="scientific">Cylindrotheca closterium</name>
    <dbReference type="NCBI Taxonomy" id="2856"/>
    <lineage>
        <taxon>Eukaryota</taxon>
        <taxon>Sar</taxon>
        <taxon>Stramenopiles</taxon>
        <taxon>Ochrophyta</taxon>
        <taxon>Bacillariophyta</taxon>
        <taxon>Bacillariophyceae</taxon>
        <taxon>Bacillariophycidae</taxon>
        <taxon>Bacillariales</taxon>
        <taxon>Bacillariaceae</taxon>
        <taxon>Cylindrotheca</taxon>
    </lineage>
</organism>
<evidence type="ECO:0000256" key="1">
    <source>
        <dbReference type="SAM" id="MobiDB-lite"/>
    </source>
</evidence>
<feature type="compositionally biased region" description="Low complexity" evidence="1">
    <location>
        <begin position="300"/>
        <end position="311"/>
    </location>
</feature>
<feature type="region of interest" description="Disordered" evidence="1">
    <location>
        <begin position="259"/>
        <end position="288"/>
    </location>
</feature>
<sequence>MYSIQQQKSLPDTPPDDVESLIDSFQKHVMLNRFSDSSERGVRGSCPMPQRYASVDNFDISSRSEGTGTTTESGIGNAAIASVEDQLPHSKSVYRRRGSNLCLVEEQNPLSDVPPEDVEGLMNPFEEHVTLNRFSGSSERAVTNLCPMPQRYASVDDFDIPLRSEGFGNPCPMPQRYASVDDFDISSRSEGTATTTASCYVDFDEFNSSTFSTITIEEEDFVPSSRPIRQRRGSNLCSVEELKALSDHPSENVARLLDSPGERTEAHRNQNRFSGNSQGSPGNACPMPQRFASIADLDISSRSGGTASKSSELPKQQRTLESQDGQLCPMPRPQPSVGHWETHLNYQRTQQTCPMPQRKSSTNIFDFHDEFQQSYQSTFFLKEETPFGTIDSDDRAKSEEDTQPVWSPKMHDAVRKYEARKTDKDSGDVLGYGQTSRSLDLIDIFGSD</sequence>
<feature type="compositionally biased region" description="Low complexity" evidence="1">
    <location>
        <begin position="60"/>
        <end position="75"/>
    </location>
</feature>
<dbReference type="AlphaFoldDB" id="A0AAD2JLL6"/>
<feature type="compositionally biased region" description="Polar residues" evidence="1">
    <location>
        <begin position="271"/>
        <end position="281"/>
    </location>
</feature>
<comment type="caution">
    <text evidence="2">The sequence shown here is derived from an EMBL/GenBank/DDBJ whole genome shotgun (WGS) entry which is preliminary data.</text>
</comment>
<feature type="region of interest" description="Disordered" evidence="1">
    <location>
        <begin position="300"/>
        <end position="329"/>
    </location>
</feature>
<name>A0AAD2JLL6_9STRA</name>
<dbReference type="EMBL" id="CAKOGP040002092">
    <property type="protein sequence ID" value="CAJ1961976.1"/>
    <property type="molecule type" value="Genomic_DNA"/>
</dbReference>
<keyword evidence="3" id="KW-1185">Reference proteome</keyword>